<name>A0ABV3XEN6_9ACTN</name>
<evidence type="ECO:0000313" key="1">
    <source>
        <dbReference type="EMBL" id="MEX5719038.1"/>
    </source>
</evidence>
<sequence>MMDVAVHDRLLRRYPELTKVVRQPGTPLPSTLRLGLTVVLGTRARLSSPVCRADPEGCVVFIEAALAPFSWTLSFLEPGLRSLPHTADVLGG</sequence>
<gene>
    <name evidence="1" type="ORF">ABQ292_11785</name>
</gene>
<dbReference type="EMBL" id="JBFNXQ010000031">
    <property type="protein sequence ID" value="MEX5719038.1"/>
    <property type="molecule type" value="Genomic_DNA"/>
</dbReference>
<accession>A0ABV3XEN6</accession>
<reference evidence="1 2" key="1">
    <citation type="submission" date="2024-06" db="EMBL/GenBank/DDBJ databases">
        <title>Draft genome sequence of Geodermatophilus badlandi, a novel member of the Geodermatophilaceae isolated from badland sedimentary rocks in the Red desert, Wyoming, USA.</title>
        <authorList>
            <person name="Ben Tekaya S."/>
            <person name="Nouioui I."/>
            <person name="Flores G.M."/>
            <person name="Shaal M.N."/>
            <person name="Bredoire F."/>
            <person name="Basile F."/>
            <person name="Van Diepen L."/>
            <person name="Ward N.L."/>
        </authorList>
    </citation>
    <scope>NUCLEOTIDE SEQUENCE [LARGE SCALE GENOMIC DNA]</scope>
    <source>
        <strain evidence="1 2">WL48A</strain>
    </source>
</reference>
<organism evidence="1 2">
    <name type="scientific">Geodermatophilus maliterrae</name>
    <dbReference type="NCBI Taxonomy" id="3162531"/>
    <lineage>
        <taxon>Bacteria</taxon>
        <taxon>Bacillati</taxon>
        <taxon>Actinomycetota</taxon>
        <taxon>Actinomycetes</taxon>
        <taxon>Geodermatophilales</taxon>
        <taxon>Geodermatophilaceae</taxon>
        <taxon>Geodermatophilus</taxon>
    </lineage>
</organism>
<dbReference type="RefSeq" id="WP_369206475.1">
    <property type="nucleotide sequence ID" value="NZ_JBFNXQ010000031.1"/>
</dbReference>
<dbReference type="Proteomes" id="UP001560045">
    <property type="component" value="Unassembled WGS sequence"/>
</dbReference>
<comment type="caution">
    <text evidence="1">The sequence shown here is derived from an EMBL/GenBank/DDBJ whole genome shotgun (WGS) entry which is preliminary data.</text>
</comment>
<protein>
    <submittedName>
        <fullName evidence="1">Uncharacterized protein</fullName>
    </submittedName>
</protein>
<evidence type="ECO:0000313" key="2">
    <source>
        <dbReference type="Proteomes" id="UP001560045"/>
    </source>
</evidence>
<proteinExistence type="predicted"/>
<keyword evidence="2" id="KW-1185">Reference proteome</keyword>